<gene>
    <name evidence="3" type="ORF">JD844_013828</name>
</gene>
<name>A0ABQ7TMC8_PHRPL</name>
<reference evidence="3 4" key="1">
    <citation type="journal article" date="2022" name="Gigascience">
        <title>A chromosome-level genome assembly and annotation of the desert horned lizard, Phrynosoma platyrhinos, provides insight into chromosomal rearrangements among reptiles.</title>
        <authorList>
            <person name="Koochekian N."/>
            <person name="Ascanio A."/>
            <person name="Farleigh K."/>
            <person name="Card D.C."/>
            <person name="Schield D.R."/>
            <person name="Castoe T.A."/>
            <person name="Jezkova T."/>
        </authorList>
    </citation>
    <scope>NUCLEOTIDE SEQUENCE [LARGE SCALE GENOMIC DNA]</scope>
    <source>
        <strain evidence="3">NK-2021</strain>
    </source>
</reference>
<dbReference type="Proteomes" id="UP000826234">
    <property type="component" value="Unassembled WGS sequence"/>
</dbReference>
<dbReference type="CDD" id="cd07936">
    <property type="entry name" value="SCAN"/>
    <property type="match status" value="1"/>
</dbReference>
<dbReference type="EMBL" id="JAIPUX010000439">
    <property type="protein sequence ID" value="KAH0630607.1"/>
    <property type="molecule type" value="Genomic_DNA"/>
</dbReference>
<comment type="caution">
    <text evidence="3">The sequence shown here is derived from an EMBL/GenBank/DDBJ whole genome shotgun (WGS) entry which is preliminary data.</text>
</comment>
<dbReference type="Gene3D" id="1.10.4020.10">
    <property type="entry name" value="DNA breaking-rejoining enzymes"/>
    <property type="match status" value="1"/>
</dbReference>
<keyword evidence="1" id="KW-0539">Nucleus</keyword>
<dbReference type="InterPro" id="IPR003309">
    <property type="entry name" value="SCAN_dom"/>
</dbReference>
<evidence type="ECO:0000313" key="3">
    <source>
        <dbReference type="EMBL" id="KAH0630607.1"/>
    </source>
</evidence>
<evidence type="ECO:0000256" key="1">
    <source>
        <dbReference type="ARBA" id="ARBA00023242"/>
    </source>
</evidence>
<keyword evidence="4" id="KW-1185">Reference proteome</keyword>
<proteinExistence type="predicted"/>
<dbReference type="InterPro" id="IPR050916">
    <property type="entry name" value="SCAN-C2H2_zinc_finger"/>
</dbReference>
<dbReference type="SMART" id="SM00431">
    <property type="entry name" value="SCAN"/>
    <property type="match status" value="1"/>
</dbReference>
<evidence type="ECO:0000259" key="2">
    <source>
        <dbReference type="PROSITE" id="PS50804"/>
    </source>
</evidence>
<sequence length="166" mass="19262">MAAGDRGDYGKVKAAILRGDALRRERQRQHFRRFCYREAEGPRGAYNQLQKLCQGWLKAERHTKEQVLELLILEQFLAILPPEVQSWVRQYGPETCSEAVGLAEDFLLRQREVVFEEEEVAPGPFEMGPSPPEIQHRQMCIETKQEEDKAEANLLGKETWFFNDLV</sequence>
<feature type="domain" description="SCAN box" evidence="2">
    <location>
        <begin position="28"/>
        <end position="106"/>
    </location>
</feature>
<dbReference type="PANTHER" id="PTHR45935">
    <property type="entry name" value="PROTEIN ZBED8-RELATED"/>
    <property type="match status" value="1"/>
</dbReference>
<dbReference type="InterPro" id="IPR038269">
    <property type="entry name" value="SCAN_sf"/>
</dbReference>
<evidence type="ECO:0000313" key="4">
    <source>
        <dbReference type="Proteomes" id="UP000826234"/>
    </source>
</evidence>
<dbReference type="PROSITE" id="PS50804">
    <property type="entry name" value="SCAN_BOX"/>
    <property type="match status" value="1"/>
</dbReference>
<organism evidence="3 4">
    <name type="scientific">Phrynosoma platyrhinos</name>
    <name type="common">Desert horned lizard</name>
    <dbReference type="NCBI Taxonomy" id="52577"/>
    <lineage>
        <taxon>Eukaryota</taxon>
        <taxon>Metazoa</taxon>
        <taxon>Chordata</taxon>
        <taxon>Craniata</taxon>
        <taxon>Vertebrata</taxon>
        <taxon>Euteleostomi</taxon>
        <taxon>Lepidosauria</taxon>
        <taxon>Squamata</taxon>
        <taxon>Bifurcata</taxon>
        <taxon>Unidentata</taxon>
        <taxon>Episquamata</taxon>
        <taxon>Toxicofera</taxon>
        <taxon>Iguania</taxon>
        <taxon>Phrynosomatidae</taxon>
        <taxon>Phrynosomatinae</taxon>
        <taxon>Phrynosoma</taxon>
    </lineage>
</organism>
<dbReference type="SUPFAM" id="SSF47353">
    <property type="entry name" value="Retrovirus capsid dimerization domain-like"/>
    <property type="match status" value="1"/>
</dbReference>
<dbReference type="Pfam" id="PF02023">
    <property type="entry name" value="SCAN"/>
    <property type="match status" value="1"/>
</dbReference>
<accession>A0ABQ7TMC8</accession>
<protein>
    <recommendedName>
        <fullName evidence="2">SCAN box domain-containing protein</fullName>
    </recommendedName>
</protein>
<dbReference type="PANTHER" id="PTHR45935:SF15">
    <property type="entry name" value="SCAN BOX DOMAIN-CONTAINING PROTEIN"/>
    <property type="match status" value="1"/>
</dbReference>